<accession>A0A102L4J8</accession>
<evidence type="ECO:0000313" key="3">
    <source>
        <dbReference type="Proteomes" id="UP000065521"/>
    </source>
</evidence>
<protein>
    <recommendedName>
        <fullName evidence="1">N-acetyltransferase domain-containing protein</fullName>
    </recommendedName>
</protein>
<evidence type="ECO:0000259" key="1">
    <source>
        <dbReference type="PROSITE" id="PS51186"/>
    </source>
</evidence>
<proteinExistence type="predicted"/>
<organism evidence="2 3">
    <name type="scientific">Burkholderia ubonensis</name>
    <dbReference type="NCBI Taxonomy" id="101571"/>
    <lineage>
        <taxon>Bacteria</taxon>
        <taxon>Pseudomonadati</taxon>
        <taxon>Pseudomonadota</taxon>
        <taxon>Betaproteobacteria</taxon>
        <taxon>Burkholderiales</taxon>
        <taxon>Burkholderiaceae</taxon>
        <taxon>Burkholderia</taxon>
        <taxon>Burkholderia cepacia complex</taxon>
    </lineage>
</organism>
<dbReference type="Proteomes" id="UP000065521">
    <property type="component" value="Unassembled WGS sequence"/>
</dbReference>
<dbReference type="PROSITE" id="PS51186">
    <property type="entry name" value="GNAT"/>
    <property type="match status" value="1"/>
</dbReference>
<name>A0A102L4J8_9BURK</name>
<evidence type="ECO:0000313" key="2">
    <source>
        <dbReference type="EMBL" id="KUZ86977.1"/>
    </source>
</evidence>
<gene>
    <name evidence="2" type="ORF">WI38_00635</name>
</gene>
<dbReference type="AlphaFoldDB" id="A0A102L4J8"/>
<feature type="domain" description="N-acetyltransferase" evidence="1">
    <location>
        <begin position="24"/>
        <end position="183"/>
    </location>
</feature>
<comment type="caution">
    <text evidence="2">The sequence shown here is derived from an EMBL/GenBank/DDBJ whole genome shotgun (WGS) entry which is preliminary data.</text>
</comment>
<dbReference type="Gene3D" id="3.40.630.30">
    <property type="match status" value="1"/>
</dbReference>
<dbReference type="SUPFAM" id="SSF55729">
    <property type="entry name" value="Acyl-CoA N-acyltransferases (Nat)"/>
    <property type="match status" value="1"/>
</dbReference>
<dbReference type="InterPro" id="IPR000182">
    <property type="entry name" value="GNAT_dom"/>
</dbReference>
<sequence length="213" mass="22534">MTLASALSSSLPAGLDAAARARSVDVRAATFPDDEEIVQDLLLEYEMALLRHGVTMPRLGAELTSLPGPYAPPYGAVYVARVDGTPLGCAAVTAVAADGGPASPREIRRLYVRDGAHAADVLGALLARIAALAELDGCAAVRCAVFPDLDARHATFARHGFTVCGMDGPPPDGMRVPPRLRVAMLERPCAPVRAAQWRALLRRVMMRGEPGRM</sequence>
<dbReference type="EMBL" id="LOTN01000044">
    <property type="protein sequence ID" value="KUZ86977.1"/>
    <property type="molecule type" value="Genomic_DNA"/>
</dbReference>
<dbReference type="RefSeq" id="WP_059635167.1">
    <property type="nucleotide sequence ID" value="NZ_LOTK01000016.1"/>
</dbReference>
<dbReference type="InterPro" id="IPR016181">
    <property type="entry name" value="Acyl_CoA_acyltransferase"/>
</dbReference>
<reference evidence="2 3" key="1">
    <citation type="submission" date="2015-11" db="EMBL/GenBank/DDBJ databases">
        <title>Expanding the genomic diversity of Burkholderia species for the development of highly accurate diagnostics.</title>
        <authorList>
            <person name="Sahl J."/>
            <person name="Keim P."/>
            <person name="Wagner D."/>
        </authorList>
    </citation>
    <scope>NUCLEOTIDE SEQUENCE [LARGE SCALE GENOMIC DNA]</scope>
    <source>
        <strain evidence="2 3">RF32-BP4</strain>
    </source>
</reference>
<dbReference type="GO" id="GO:0016747">
    <property type="term" value="F:acyltransferase activity, transferring groups other than amino-acyl groups"/>
    <property type="evidence" value="ECO:0007669"/>
    <property type="project" value="InterPro"/>
</dbReference>